<sequence>MKNHQGFLDFFGELYSLNPRNNEFVIFQISLFNYEQSKTGNFFLMNNPRTYAVLTYLTQLQAIKQETEESTKEELYGLAKQSQDRNKQKDMVYTEILMDKMIDNPRISSKDVVKYLEHQKLRISDFNYVAASLIQKIQPVKSSLLKKKYLKRLFDKTPWCLVTMKTLCRQYSKKMKEKPANILQMFSVLIKYLEYKDDGGHLEQWHFLQSKNTLDTWERVILGANLLKQIQTVVYSKRDELEIFEQELEKLKSNENYGNKLRQNREN</sequence>
<name>A0A077ZT23_STYLE</name>
<evidence type="ECO:0000313" key="1">
    <source>
        <dbReference type="EMBL" id="CDW72460.1"/>
    </source>
</evidence>
<reference evidence="1 2" key="1">
    <citation type="submission" date="2014-06" db="EMBL/GenBank/DDBJ databases">
        <authorList>
            <person name="Swart Estienne"/>
        </authorList>
    </citation>
    <scope>NUCLEOTIDE SEQUENCE [LARGE SCALE GENOMIC DNA]</scope>
    <source>
        <strain evidence="1 2">130c</strain>
    </source>
</reference>
<accession>A0A077ZT23</accession>
<evidence type="ECO:0000313" key="2">
    <source>
        <dbReference type="Proteomes" id="UP000039865"/>
    </source>
</evidence>
<dbReference type="AlphaFoldDB" id="A0A077ZT23"/>
<gene>
    <name evidence="1" type="primary">Contig391.g431</name>
    <name evidence="1" type="ORF">STYLEM_1420</name>
</gene>
<proteinExistence type="predicted"/>
<dbReference type="InParanoid" id="A0A077ZT23"/>
<dbReference type="EMBL" id="CCKQ01001356">
    <property type="protein sequence ID" value="CDW72460.1"/>
    <property type="molecule type" value="Genomic_DNA"/>
</dbReference>
<keyword evidence="2" id="KW-1185">Reference proteome</keyword>
<protein>
    <submittedName>
        <fullName evidence="1">Uncharacterized protein</fullName>
    </submittedName>
</protein>
<organism evidence="1 2">
    <name type="scientific">Stylonychia lemnae</name>
    <name type="common">Ciliate</name>
    <dbReference type="NCBI Taxonomy" id="5949"/>
    <lineage>
        <taxon>Eukaryota</taxon>
        <taxon>Sar</taxon>
        <taxon>Alveolata</taxon>
        <taxon>Ciliophora</taxon>
        <taxon>Intramacronucleata</taxon>
        <taxon>Spirotrichea</taxon>
        <taxon>Stichotrichia</taxon>
        <taxon>Sporadotrichida</taxon>
        <taxon>Oxytrichidae</taxon>
        <taxon>Stylonychinae</taxon>
        <taxon>Stylonychia</taxon>
    </lineage>
</organism>
<dbReference type="Proteomes" id="UP000039865">
    <property type="component" value="Unassembled WGS sequence"/>
</dbReference>